<dbReference type="PROSITE" id="PS00844">
    <property type="entry name" value="DALA_DALA_LIGASE_2"/>
    <property type="match status" value="1"/>
</dbReference>
<evidence type="ECO:0000256" key="8">
    <source>
        <dbReference type="ARBA" id="ARBA00022490"/>
    </source>
</evidence>
<evidence type="ECO:0000256" key="15">
    <source>
        <dbReference type="ARBA" id="ARBA00022984"/>
    </source>
</evidence>
<evidence type="ECO:0000256" key="9">
    <source>
        <dbReference type="ARBA" id="ARBA00022598"/>
    </source>
</evidence>
<protein>
    <recommendedName>
        <fullName evidence="7 19">D-alanine--D-alanine ligase</fullName>
        <ecNumber evidence="7 19">6.3.2.4</ecNumber>
    </recommendedName>
    <alternativeName>
        <fullName evidence="19">D-Ala-D-Ala ligase</fullName>
    </alternativeName>
    <alternativeName>
        <fullName evidence="19">D-alanylalanine synthetase</fullName>
    </alternativeName>
</protein>
<accession>A0A8D5AI77</accession>
<dbReference type="Proteomes" id="UP000824988">
    <property type="component" value="Chromosome"/>
</dbReference>
<comment type="function">
    <text evidence="3 19">Cell wall formation.</text>
</comment>
<evidence type="ECO:0000256" key="11">
    <source>
        <dbReference type="ARBA" id="ARBA00022741"/>
    </source>
</evidence>
<keyword evidence="8 19" id="KW-0963">Cytoplasm</keyword>
<dbReference type="HAMAP" id="MF_00047">
    <property type="entry name" value="Dala_Dala_lig"/>
    <property type="match status" value="1"/>
</dbReference>
<reference evidence="22" key="1">
    <citation type="submission" date="2019-06" db="EMBL/GenBank/DDBJ databases">
        <title>Complete genome sequence of Methylogaea oryzae strain JCM16910.</title>
        <authorList>
            <person name="Asakawa S."/>
        </authorList>
    </citation>
    <scope>NUCLEOTIDE SEQUENCE</scope>
    <source>
        <strain evidence="22">E10</strain>
    </source>
</reference>
<keyword evidence="13" id="KW-0460">Magnesium</keyword>
<evidence type="ECO:0000256" key="18">
    <source>
        <dbReference type="ARBA" id="ARBA00047614"/>
    </source>
</evidence>
<evidence type="ECO:0000256" key="14">
    <source>
        <dbReference type="ARBA" id="ARBA00022960"/>
    </source>
</evidence>
<dbReference type="RefSeq" id="WP_221047443.1">
    <property type="nucleotide sequence ID" value="NZ_AP019782.1"/>
</dbReference>
<evidence type="ECO:0000256" key="3">
    <source>
        <dbReference type="ARBA" id="ARBA00003921"/>
    </source>
</evidence>
<dbReference type="GO" id="GO:0046872">
    <property type="term" value="F:metal ion binding"/>
    <property type="evidence" value="ECO:0007669"/>
    <property type="project" value="UniProtKB-KW"/>
</dbReference>
<comment type="pathway">
    <text evidence="5 19">Cell wall biogenesis; peptidoglycan biosynthesis.</text>
</comment>
<dbReference type="InterPro" id="IPR011127">
    <property type="entry name" value="Dala_Dala_lig_N"/>
</dbReference>
<dbReference type="PANTHER" id="PTHR23132">
    <property type="entry name" value="D-ALANINE--D-ALANINE LIGASE"/>
    <property type="match status" value="1"/>
</dbReference>
<evidence type="ECO:0000256" key="13">
    <source>
        <dbReference type="ARBA" id="ARBA00022842"/>
    </source>
</evidence>
<organism evidence="22 23">
    <name type="scientific">Methylogaea oryzae</name>
    <dbReference type="NCBI Taxonomy" id="1295382"/>
    <lineage>
        <taxon>Bacteria</taxon>
        <taxon>Pseudomonadati</taxon>
        <taxon>Pseudomonadota</taxon>
        <taxon>Gammaproteobacteria</taxon>
        <taxon>Methylococcales</taxon>
        <taxon>Methylococcaceae</taxon>
        <taxon>Methylogaea</taxon>
    </lineage>
</organism>
<keyword evidence="11 20" id="KW-0547">Nucleotide-binding</keyword>
<feature type="domain" description="ATP-grasp" evidence="21">
    <location>
        <begin position="110"/>
        <end position="305"/>
    </location>
</feature>
<evidence type="ECO:0000256" key="20">
    <source>
        <dbReference type="PROSITE-ProRule" id="PRU00409"/>
    </source>
</evidence>
<evidence type="ECO:0000259" key="21">
    <source>
        <dbReference type="PROSITE" id="PS50975"/>
    </source>
</evidence>
<dbReference type="NCBIfam" id="NF002378">
    <property type="entry name" value="PRK01372.1"/>
    <property type="match status" value="1"/>
</dbReference>
<dbReference type="FunFam" id="3.30.470.20:FF:000008">
    <property type="entry name" value="D-alanine--D-alanine ligase"/>
    <property type="match status" value="1"/>
</dbReference>
<dbReference type="PIRSF" id="PIRSF039102">
    <property type="entry name" value="Ddl/VanB"/>
    <property type="match status" value="1"/>
</dbReference>
<comment type="cofactor">
    <cofactor evidence="1">
        <name>Mn(2+)</name>
        <dbReference type="ChEBI" id="CHEBI:29035"/>
    </cofactor>
</comment>
<keyword evidence="9 19" id="KW-0436">Ligase</keyword>
<evidence type="ECO:0000256" key="2">
    <source>
        <dbReference type="ARBA" id="ARBA00001946"/>
    </source>
</evidence>
<dbReference type="AlphaFoldDB" id="A0A8D5AI77"/>
<dbReference type="GO" id="GO:0005829">
    <property type="term" value="C:cytosol"/>
    <property type="evidence" value="ECO:0007669"/>
    <property type="project" value="TreeGrafter"/>
</dbReference>
<dbReference type="EMBL" id="AP019782">
    <property type="protein sequence ID" value="BBL72238.1"/>
    <property type="molecule type" value="Genomic_DNA"/>
</dbReference>
<dbReference type="GO" id="GO:0008360">
    <property type="term" value="P:regulation of cell shape"/>
    <property type="evidence" value="ECO:0007669"/>
    <property type="project" value="UniProtKB-KW"/>
</dbReference>
<comment type="catalytic activity">
    <reaction evidence="18 19">
        <text>2 D-alanine + ATP = D-alanyl-D-alanine + ADP + phosphate + H(+)</text>
        <dbReference type="Rhea" id="RHEA:11224"/>
        <dbReference type="ChEBI" id="CHEBI:15378"/>
        <dbReference type="ChEBI" id="CHEBI:30616"/>
        <dbReference type="ChEBI" id="CHEBI:43474"/>
        <dbReference type="ChEBI" id="CHEBI:57416"/>
        <dbReference type="ChEBI" id="CHEBI:57822"/>
        <dbReference type="ChEBI" id="CHEBI:456216"/>
        <dbReference type="EC" id="6.3.2.4"/>
    </reaction>
</comment>
<evidence type="ECO:0000256" key="7">
    <source>
        <dbReference type="ARBA" id="ARBA00012216"/>
    </source>
</evidence>
<evidence type="ECO:0000256" key="17">
    <source>
        <dbReference type="ARBA" id="ARBA00023316"/>
    </source>
</evidence>
<dbReference type="GO" id="GO:0009252">
    <property type="term" value="P:peptidoglycan biosynthetic process"/>
    <property type="evidence" value="ECO:0007669"/>
    <property type="project" value="UniProtKB-UniRule"/>
</dbReference>
<dbReference type="PROSITE" id="PS00843">
    <property type="entry name" value="DALA_DALA_LIGASE_1"/>
    <property type="match status" value="1"/>
</dbReference>
<keyword evidence="12 20" id="KW-0067">ATP-binding</keyword>
<dbReference type="PROSITE" id="PS50975">
    <property type="entry name" value="ATP_GRASP"/>
    <property type="match status" value="1"/>
</dbReference>
<comment type="similarity">
    <text evidence="6 19">Belongs to the D-alanine--D-alanine ligase family.</text>
</comment>
<sequence>MVKRVGDPAAFGKVAVVMGGASAERQVSLWSGQAVLAALLKRGVQAVAVDVDAHPVAPLQAGEFDRVFNIVHGRGGEDGVLQGVLEALGLPYTGSGVLASALTMDKLRTKAFWRGVDIPTPDWYLLDSVADVPRCAERLGFPLMVKPALEGSSVGISKVHDVAELEQAYVNAAQFGCQVFAEVCITGAEYTVAVLEDQALPLIRLETPNKFYDFDAKYCADTTQYHCPCGLPAEREQALQALALKACRSLGVEGWGRVDLLVDAEQRPWLIEVNTVPGMTDHSLVPMAARAAGLSFEDLVWRILEGSFPPAA</sequence>
<keyword evidence="17 19" id="KW-0961">Cell wall biogenesis/degradation</keyword>
<comment type="cofactor">
    <cofactor evidence="2">
        <name>Mg(2+)</name>
        <dbReference type="ChEBI" id="CHEBI:18420"/>
    </cofactor>
</comment>
<dbReference type="GO" id="GO:0008716">
    <property type="term" value="F:D-alanine-D-alanine ligase activity"/>
    <property type="evidence" value="ECO:0007669"/>
    <property type="project" value="UniProtKB-UniRule"/>
</dbReference>
<keyword evidence="15 19" id="KW-0573">Peptidoglycan synthesis</keyword>
<evidence type="ECO:0000313" key="23">
    <source>
        <dbReference type="Proteomes" id="UP000824988"/>
    </source>
</evidence>
<dbReference type="KEGG" id="moz:MoryE10_28440"/>
<dbReference type="EC" id="6.3.2.4" evidence="7 19"/>
<evidence type="ECO:0000256" key="12">
    <source>
        <dbReference type="ARBA" id="ARBA00022840"/>
    </source>
</evidence>
<dbReference type="GO" id="GO:0005524">
    <property type="term" value="F:ATP binding"/>
    <property type="evidence" value="ECO:0007669"/>
    <property type="project" value="UniProtKB-UniRule"/>
</dbReference>
<dbReference type="UniPathway" id="UPA00219"/>
<evidence type="ECO:0000256" key="4">
    <source>
        <dbReference type="ARBA" id="ARBA00004496"/>
    </source>
</evidence>
<dbReference type="Pfam" id="PF01820">
    <property type="entry name" value="Dala_Dala_lig_N"/>
    <property type="match status" value="1"/>
</dbReference>
<keyword evidence="16" id="KW-0464">Manganese</keyword>
<comment type="subcellular location">
    <subcellularLocation>
        <location evidence="4 19">Cytoplasm</location>
    </subcellularLocation>
</comment>
<evidence type="ECO:0000256" key="10">
    <source>
        <dbReference type="ARBA" id="ARBA00022723"/>
    </source>
</evidence>
<evidence type="ECO:0000256" key="6">
    <source>
        <dbReference type="ARBA" id="ARBA00010871"/>
    </source>
</evidence>
<evidence type="ECO:0000256" key="19">
    <source>
        <dbReference type="HAMAP-Rule" id="MF_00047"/>
    </source>
</evidence>
<proteinExistence type="inferred from homology"/>
<keyword evidence="14 19" id="KW-0133">Cell shape</keyword>
<dbReference type="Pfam" id="PF07478">
    <property type="entry name" value="Dala_Dala_lig_C"/>
    <property type="match status" value="1"/>
</dbReference>
<name>A0A8D5AI77_9GAMM</name>
<keyword evidence="10" id="KW-0479">Metal-binding</keyword>
<evidence type="ECO:0000256" key="16">
    <source>
        <dbReference type="ARBA" id="ARBA00023211"/>
    </source>
</evidence>
<dbReference type="InterPro" id="IPR000291">
    <property type="entry name" value="D-Ala_lig_Van_CS"/>
</dbReference>
<evidence type="ECO:0000256" key="5">
    <source>
        <dbReference type="ARBA" id="ARBA00004752"/>
    </source>
</evidence>
<dbReference type="NCBIfam" id="TIGR01205">
    <property type="entry name" value="D_ala_D_alaTIGR"/>
    <property type="match status" value="1"/>
</dbReference>
<evidence type="ECO:0000313" key="22">
    <source>
        <dbReference type="EMBL" id="BBL72238.1"/>
    </source>
</evidence>
<keyword evidence="23" id="KW-1185">Reference proteome</keyword>
<dbReference type="InterPro" id="IPR011095">
    <property type="entry name" value="Dala_Dala_lig_C"/>
</dbReference>
<dbReference type="PANTHER" id="PTHR23132:SF23">
    <property type="entry name" value="D-ALANINE--D-ALANINE LIGASE B"/>
    <property type="match status" value="1"/>
</dbReference>
<gene>
    <name evidence="22" type="primary">ddlB</name>
    <name evidence="19" type="synonym">ddl</name>
    <name evidence="22" type="ORF">MoryE10_28440</name>
</gene>
<dbReference type="InterPro" id="IPR011761">
    <property type="entry name" value="ATP-grasp"/>
</dbReference>
<dbReference type="InterPro" id="IPR005905">
    <property type="entry name" value="D_ala_D_ala"/>
</dbReference>
<evidence type="ECO:0000256" key="1">
    <source>
        <dbReference type="ARBA" id="ARBA00001936"/>
    </source>
</evidence>
<dbReference type="GO" id="GO:0071555">
    <property type="term" value="P:cell wall organization"/>
    <property type="evidence" value="ECO:0007669"/>
    <property type="project" value="UniProtKB-KW"/>
</dbReference>